<dbReference type="SUPFAM" id="SSF48452">
    <property type="entry name" value="TPR-like"/>
    <property type="match status" value="1"/>
</dbReference>
<feature type="repeat" description="TPR" evidence="1">
    <location>
        <begin position="266"/>
        <end position="299"/>
    </location>
</feature>
<dbReference type="Gene3D" id="1.25.40.10">
    <property type="entry name" value="Tetratricopeptide repeat domain"/>
    <property type="match status" value="1"/>
</dbReference>
<evidence type="ECO:0000256" key="1">
    <source>
        <dbReference type="PROSITE-ProRule" id="PRU00339"/>
    </source>
</evidence>
<dbReference type="InterPro" id="IPR011990">
    <property type="entry name" value="TPR-like_helical_dom_sf"/>
</dbReference>
<feature type="signal peptide" evidence="2">
    <location>
        <begin position="1"/>
        <end position="32"/>
    </location>
</feature>
<dbReference type="RefSeq" id="WP_081878827.1">
    <property type="nucleotide sequence ID" value="NZ_JGVO01000057.1"/>
</dbReference>
<sequence length="374" mass="41845">MKMTLAKGLLVSILTVSGGMLLGGVSALPASATEVVDAVQEKAIQEKTIQEKAIQEKTGTQDKPEQSQQVQSQQGQAQQLQQWVMIAQDKRQDDATRAEALKQLARYPNQNSLVAVARALGDESAVVREAAVVGAEPYQFAHRWRMLSPLLSDSELRVRLTATTNLVRNFAEMSPEQQSMLEKPAAELEAYLEGKKDSQSQLLLADVYRWQQQWQPAQALYDYLLLEDKTNPQIWLSMADNYRAQGENEAANKLLLKAQFILPDNANLYYSQALTLVRLNQKADAATAIQKSTELEPRNSYFWYLNGVLQEPIDIKVATASFEKAYQISGAPEQLYAVCDIYIRHDHQNTKACLDELAEVAPPYVIDELKSKQG</sequence>
<dbReference type="EMBL" id="PYMA01000026">
    <property type="protein sequence ID" value="PSW10735.1"/>
    <property type="molecule type" value="Genomic_DNA"/>
</dbReference>
<dbReference type="InterPro" id="IPR019734">
    <property type="entry name" value="TPR_rpt"/>
</dbReference>
<dbReference type="OrthoDB" id="6396839at2"/>
<organism evidence="3 4">
    <name type="scientific">Photobacterium sanctipauli</name>
    <dbReference type="NCBI Taxonomy" id="1342794"/>
    <lineage>
        <taxon>Bacteria</taxon>
        <taxon>Pseudomonadati</taxon>
        <taxon>Pseudomonadota</taxon>
        <taxon>Gammaproteobacteria</taxon>
        <taxon>Vibrionales</taxon>
        <taxon>Vibrionaceae</taxon>
        <taxon>Photobacterium</taxon>
    </lineage>
</organism>
<keyword evidence="2" id="KW-0732">Signal</keyword>
<dbReference type="AlphaFoldDB" id="A0A2T3NAH6"/>
<reference evidence="3 4" key="1">
    <citation type="submission" date="2018-01" db="EMBL/GenBank/DDBJ databases">
        <title>Whole genome sequencing of Histamine producing bacteria.</title>
        <authorList>
            <person name="Butler K."/>
        </authorList>
    </citation>
    <scope>NUCLEOTIDE SEQUENCE [LARGE SCALE GENOMIC DNA]</scope>
    <source>
        <strain evidence="3 4">DSM 100436</strain>
    </source>
</reference>
<proteinExistence type="predicted"/>
<keyword evidence="4" id="KW-1185">Reference proteome</keyword>
<keyword evidence="1" id="KW-0802">TPR repeat</keyword>
<comment type="caution">
    <text evidence="3">The sequence shown here is derived from an EMBL/GenBank/DDBJ whole genome shotgun (WGS) entry which is preliminary data.</text>
</comment>
<dbReference type="SUPFAM" id="SSF48371">
    <property type="entry name" value="ARM repeat"/>
    <property type="match status" value="1"/>
</dbReference>
<dbReference type="SMART" id="SM00028">
    <property type="entry name" value="TPR"/>
    <property type="match status" value="3"/>
</dbReference>
<evidence type="ECO:0000313" key="4">
    <source>
        <dbReference type="Proteomes" id="UP000241771"/>
    </source>
</evidence>
<accession>A0A2T3NAH6</accession>
<dbReference type="PROSITE" id="PS50005">
    <property type="entry name" value="TPR"/>
    <property type="match status" value="1"/>
</dbReference>
<evidence type="ECO:0000256" key="2">
    <source>
        <dbReference type="SAM" id="SignalP"/>
    </source>
</evidence>
<name>A0A2T3NAH6_9GAMM</name>
<protein>
    <submittedName>
        <fullName evidence="3">Uncharacterized protein</fullName>
    </submittedName>
</protein>
<evidence type="ECO:0000313" key="3">
    <source>
        <dbReference type="EMBL" id="PSW10735.1"/>
    </source>
</evidence>
<dbReference type="InterPro" id="IPR016024">
    <property type="entry name" value="ARM-type_fold"/>
</dbReference>
<dbReference type="Proteomes" id="UP000241771">
    <property type="component" value="Unassembled WGS sequence"/>
</dbReference>
<gene>
    <name evidence="3" type="ORF">C9I98_24750</name>
</gene>
<feature type="chain" id="PRO_5015499616" evidence="2">
    <location>
        <begin position="33"/>
        <end position="374"/>
    </location>
</feature>